<dbReference type="InterPro" id="IPR029058">
    <property type="entry name" value="AB_hydrolase_fold"/>
</dbReference>
<name>A0A9W6FF42_9FIRM</name>
<keyword evidence="4" id="KW-1185">Reference proteome</keyword>
<dbReference type="PANTHER" id="PTHR48081:SF6">
    <property type="entry name" value="PEPTIDASE S9 PROLYL OLIGOPEPTIDASE CATALYTIC DOMAIN-CONTAINING PROTEIN"/>
    <property type="match status" value="1"/>
</dbReference>
<reference evidence="3 4" key="1">
    <citation type="journal article" date="2023" name="Int. J. Syst. Evol. Microbiol.">
        <title>Sellimonas catena sp. nov., isolated from human faeces.</title>
        <authorList>
            <person name="Hisatomi A."/>
            <person name="Ohkuma M."/>
            <person name="Sakamoto M."/>
        </authorList>
    </citation>
    <scope>NUCLEOTIDE SEQUENCE [LARGE SCALE GENOMIC DNA]</scope>
    <source>
        <strain evidence="3 4">12EGH17</strain>
    </source>
</reference>
<dbReference type="InterPro" id="IPR049492">
    <property type="entry name" value="BD-FAE-like_dom"/>
</dbReference>
<sequence length="273" mass="30447">MVYETIPVTIKGEETNARLYTYFWSNSKELYDGRKRPCVLICPGGGYAMTSDREAEGLAVRFMEMGYHAAVLRYSIVPDDVFPDAFIQAAACMKMLRERAEEWFIDPDRILIQGSSAGGHLAAMVSTYWHIPELANILDTTSEMIRPNGQILSYPVITAGTFRNEGSFKNLLGAQAEESMEEACSLELNVSEYTPKTFIWHTYEDQSVPVQNSLLYVNALVKAGVPVEFHLFPKGEHGLGTATELSLSSDGRGVEAQCGQWMDLAKAWIDHNI</sequence>
<gene>
    <name evidence="3" type="ORF">Selli1_24050</name>
</gene>
<dbReference type="RefSeq" id="WP_281873120.1">
    <property type="nucleotide sequence ID" value="NZ_BSBO01000025.1"/>
</dbReference>
<dbReference type="InterPro" id="IPR050300">
    <property type="entry name" value="GDXG_lipolytic_enzyme"/>
</dbReference>
<comment type="caution">
    <text evidence="3">The sequence shown here is derived from an EMBL/GenBank/DDBJ whole genome shotgun (WGS) entry which is preliminary data.</text>
</comment>
<dbReference type="GO" id="GO:0016787">
    <property type="term" value="F:hydrolase activity"/>
    <property type="evidence" value="ECO:0007669"/>
    <property type="project" value="UniProtKB-KW"/>
</dbReference>
<dbReference type="Proteomes" id="UP001145145">
    <property type="component" value="Unassembled WGS sequence"/>
</dbReference>
<proteinExistence type="predicted"/>
<evidence type="ECO:0000259" key="2">
    <source>
        <dbReference type="Pfam" id="PF20434"/>
    </source>
</evidence>
<dbReference type="EMBL" id="BSBO01000025">
    <property type="protein sequence ID" value="GLG05231.1"/>
    <property type="molecule type" value="Genomic_DNA"/>
</dbReference>
<organism evidence="3 4">
    <name type="scientific">Sellimonas catena</name>
    <dbReference type="NCBI Taxonomy" id="2994035"/>
    <lineage>
        <taxon>Bacteria</taxon>
        <taxon>Bacillati</taxon>
        <taxon>Bacillota</taxon>
        <taxon>Clostridia</taxon>
        <taxon>Lachnospirales</taxon>
        <taxon>Lachnospiraceae</taxon>
        <taxon>Sellimonas</taxon>
    </lineage>
</organism>
<evidence type="ECO:0000256" key="1">
    <source>
        <dbReference type="ARBA" id="ARBA00022801"/>
    </source>
</evidence>
<protein>
    <submittedName>
        <fullName evidence="3">Acetylesterase</fullName>
    </submittedName>
</protein>
<dbReference type="PANTHER" id="PTHR48081">
    <property type="entry name" value="AB HYDROLASE SUPERFAMILY PROTEIN C4A8.06C"/>
    <property type="match status" value="1"/>
</dbReference>
<keyword evidence="1" id="KW-0378">Hydrolase</keyword>
<dbReference type="Pfam" id="PF20434">
    <property type="entry name" value="BD-FAE"/>
    <property type="match status" value="1"/>
</dbReference>
<evidence type="ECO:0000313" key="3">
    <source>
        <dbReference type="EMBL" id="GLG05231.1"/>
    </source>
</evidence>
<dbReference type="AlphaFoldDB" id="A0A9W6FF42"/>
<dbReference type="Gene3D" id="3.40.50.1820">
    <property type="entry name" value="alpha/beta hydrolase"/>
    <property type="match status" value="1"/>
</dbReference>
<dbReference type="SUPFAM" id="SSF53474">
    <property type="entry name" value="alpha/beta-Hydrolases"/>
    <property type="match status" value="1"/>
</dbReference>
<feature type="domain" description="BD-FAE-like" evidence="2">
    <location>
        <begin position="34"/>
        <end position="219"/>
    </location>
</feature>
<accession>A0A9W6FF42</accession>
<evidence type="ECO:0000313" key="4">
    <source>
        <dbReference type="Proteomes" id="UP001145145"/>
    </source>
</evidence>